<sequence>MSVCSEESWKTRCIVCVRQTLRRWRTKTRLIHVNDGHFTIAVGPSHRRVVIPTSHLIHPTFRYLLAKTEEEYGFTNNGPLTIPCDEKLFEEIIRSISRSDPPSNAARSN</sequence>
<protein>
    <recommendedName>
        <fullName evidence="6">Small auxin up regulated protein</fullName>
    </recommendedName>
</protein>
<evidence type="ECO:0000313" key="5">
    <source>
        <dbReference type="Proteomes" id="UP001054252"/>
    </source>
</evidence>
<evidence type="ECO:0000256" key="3">
    <source>
        <dbReference type="ARBA" id="ARBA00022604"/>
    </source>
</evidence>
<proteinExistence type="inferred from homology"/>
<name>A0AAV5KHT0_9ROSI</name>
<evidence type="ECO:0000256" key="1">
    <source>
        <dbReference type="ARBA" id="ARBA00006974"/>
    </source>
</evidence>
<keyword evidence="3" id="KW-0341">Growth regulation</keyword>
<dbReference type="InterPro" id="IPR003676">
    <property type="entry name" value="SAUR_fam"/>
</dbReference>
<dbReference type="Pfam" id="PF02519">
    <property type="entry name" value="Auxin_inducible"/>
    <property type="match status" value="1"/>
</dbReference>
<evidence type="ECO:0000256" key="2">
    <source>
        <dbReference type="ARBA" id="ARBA00022473"/>
    </source>
</evidence>
<dbReference type="Proteomes" id="UP001054252">
    <property type="component" value="Unassembled WGS sequence"/>
</dbReference>
<evidence type="ECO:0000313" key="4">
    <source>
        <dbReference type="EMBL" id="GKV24074.1"/>
    </source>
</evidence>
<keyword evidence="5" id="KW-1185">Reference proteome</keyword>
<comment type="similarity">
    <text evidence="1">Belongs to the ARG7 family.</text>
</comment>
<dbReference type="EMBL" id="BPVZ01000064">
    <property type="protein sequence ID" value="GKV24074.1"/>
    <property type="molecule type" value="Genomic_DNA"/>
</dbReference>
<organism evidence="4 5">
    <name type="scientific">Rubroshorea leprosula</name>
    <dbReference type="NCBI Taxonomy" id="152421"/>
    <lineage>
        <taxon>Eukaryota</taxon>
        <taxon>Viridiplantae</taxon>
        <taxon>Streptophyta</taxon>
        <taxon>Embryophyta</taxon>
        <taxon>Tracheophyta</taxon>
        <taxon>Spermatophyta</taxon>
        <taxon>Magnoliopsida</taxon>
        <taxon>eudicotyledons</taxon>
        <taxon>Gunneridae</taxon>
        <taxon>Pentapetalae</taxon>
        <taxon>rosids</taxon>
        <taxon>malvids</taxon>
        <taxon>Malvales</taxon>
        <taxon>Dipterocarpaceae</taxon>
        <taxon>Rubroshorea</taxon>
    </lineage>
</organism>
<dbReference type="PANTHER" id="PTHR31374">
    <property type="entry name" value="AUXIN-INDUCED PROTEIN-LIKE-RELATED"/>
    <property type="match status" value="1"/>
</dbReference>
<keyword evidence="2" id="KW-0217">Developmental protein</keyword>
<dbReference type="AlphaFoldDB" id="A0AAV5KHT0"/>
<reference evidence="4 5" key="1">
    <citation type="journal article" date="2021" name="Commun. Biol.">
        <title>The genome of Shorea leprosula (Dipterocarpaceae) highlights the ecological relevance of drought in aseasonal tropical rainforests.</title>
        <authorList>
            <person name="Ng K.K.S."/>
            <person name="Kobayashi M.J."/>
            <person name="Fawcett J.A."/>
            <person name="Hatakeyama M."/>
            <person name="Paape T."/>
            <person name="Ng C.H."/>
            <person name="Ang C.C."/>
            <person name="Tnah L.H."/>
            <person name="Lee C.T."/>
            <person name="Nishiyama T."/>
            <person name="Sese J."/>
            <person name="O'Brien M.J."/>
            <person name="Copetti D."/>
            <person name="Mohd Noor M.I."/>
            <person name="Ong R.C."/>
            <person name="Putra M."/>
            <person name="Sireger I.Z."/>
            <person name="Indrioko S."/>
            <person name="Kosugi Y."/>
            <person name="Izuno A."/>
            <person name="Isagi Y."/>
            <person name="Lee S.L."/>
            <person name="Shimizu K.K."/>
        </authorList>
    </citation>
    <scope>NUCLEOTIDE SEQUENCE [LARGE SCALE GENOMIC DNA]</scope>
    <source>
        <strain evidence="4">214</strain>
    </source>
</reference>
<comment type="caution">
    <text evidence="4">The sequence shown here is derived from an EMBL/GenBank/DDBJ whole genome shotgun (WGS) entry which is preliminary data.</text>
</comment>
<evidence type="ECO:0008006" key="6">
    <source>
        <dbReference type="Google" id="ProtNLM"/>
    </source>
</evidence>
<dbReference type="PANTHER" id="PTHR31374:SF119">
    <property type="entry name" value="SAUR-LIKE AUXIN-RESPONSIVE PROTEIN FAMILY"/>
    <property type="match status" value="1"/>
</dbReference>
<dbReference type="GO" id="GO:0009733">
    <property type="term" value="P:response to auxin"/>
    <property type="evidence" value="ECO:0007669"/>
    <property type="project" value="InterPro"/>
</dbReference>
<accession>A0AAV5KHT0</accession>
<gene>
    <name evidence="4" type="ORF">SLEP1_g33734</name>
</gene>